<dbReference type="InterPro" id="IPR004773">
    <property type="entry name" value="K/Na_transp_Trk1/HKT1"/>
</dbReference>
<evidence type="ECO:0000256" key="6">
    <source>
        <dbReference type="ARBA" id="ARBA00022958"/>
    </source>
</evidence>
<evidence type="ECO:0000256" key="10">
    <source>
        <dbReference type="PIRNR" id="PIRNR002450"/>
    </source>
</evidence>
<feature type="compositionally biased region" description="Basic and acidic residues" evidence="11">
    <location>
        <begin position="289"/>
        <end position="360"/>
    </location>
</feature>
<feature type="transmembrane region" description="Helical" evidence="10">
    <location>
        <begin position="29"/>
        <end position="51"/>
    </location>
</feature>
<feature type="region of interest" description="Disordered" evidence="11">
    <location>
        <begin position="187"/>
        <end position="242"/>
    </location>
</feature>
<feature type="transmembrane region" description="Helical" evidence="10">
    <location>
        <begin position="632"/>
        <end position="654"/>
    </location>
</feature>
<protein>
    <recommendedName>
        <fullName evidence="10">Potassium transport protein</fullName>
    </recommendedName>
</protein>
<keyword evidence="9 10" id="KW-0472">Membrane</keyword>
<dbReference type="GO" id="GO:0140107">
    <property type="term" value="F:high-affinity potassium ion transmembrane transporter activity"/>
    <property type="evidence" value="ECO:0007669"/>
    <property type="project" value="TreeGrafter"/>
</dbReference>
<feature type="transmembrane region" description="Helical" evidence="10">
    <location>
        <begin position="699"/>
        <end position="716"/>
    </location>
</feature>
<keyword evidence="6 10" id="KW-0630">Potassium</keyword>
<evidence type="ECO:0000256" key="2">
    <source>
        <dbReference type="ARBA" id="ARBA00009137"/>
    </source>
</evidence>
<dbReference type="Proteomes" id="UP001310594">
    <property type="component" value="Unassembled WGS sequence"/>
</dbReference>
<keyword evidence="3 10" id="KW-0813">Transport</keyword>
<evidence type="ECO:0000313" key="12">
    <source>
        <dbReference type="EMBL" id="KAK5695247.1"/>
    </source>
</evidence>
<dbReference type="AlphaFoldDB" id="A0AAN7W2G4"/>
<evidence type="ECO:0000256" key="4">
    <source>
        <dbReference type="ARBA" id="ARBA00022538"/>
    </source>
</evidence>
<evidence type="ECO:0000313" key="13">
    <source>
        <dbReference type="Proteomes" id="UP001310594"/>
    </source>
</evidence>
<feature type="region of interest" description="Disordered" evidence="11">
    <location>
        <begin position="287"/>
        <end position="371"/>
    </location>
</feature>
<proteinExistence type="inferred from homology"/>
<evidence type="ECO:0000256" key="11">
    <source>
        <dbReference type="SAM" id="MobiDB-lite"/>
    </source>
</evidence>
<dbReference type="NCBIfam" id="TIGR00934">
    <property type="entry name" value="2a38euk"/>
    <property type="match status" value="1"/>
</dbReference>
<dbReference type="InterPro" id="IPR015958">
    <property type="entry name" value="Trk1_fungi"/>
</dbReference>
<feature type="transmembrane region" description="Helical" evidence="10">
    <location>
        <begin position="489"/>
        <end position="509"/>
    </location>
</feature>
<dbReference type="GO" id="GO:1990573">
    <property type="term" value="P:potassium ion import across plasma membrane"/>
    <property type="evidence" value="ECO:0007669"/>
    <property type="project" value="TreeGrafter"/>
</dbReference>
<keyword evidence="7 10" id="KW-1133">Transmembrane helix</keyword>
<feature type="region of interest" description="Disordered" evidence="11">
    <location>
        <begin position="861"/>
        <end position="966"/>
    </location>
</feature>
<keyword evidence="4 10" id="KW-0633">Potassium transport</keyword>
<evidence type="ECO:0000256" key="1">
    <source>
        <dbReference type="ARBA" id="ARBA00004141"/>
    </source>
</evidence>
<feature type="compositionally biased region" description="Basic and acidic residues" evidence="11">
    <location>
        <begin position="209"/>
        <end position="223"/>
    </location>
</feature>
<keyword evidence="8 10" id="KW-0406">Ion transport</keyword>
<evidence type="ECO:0000256" key="9">
    <source>
        <dbReference type="ARBA" id="ARBA00023136"/>
    </source>
</evidence>
<evidence type="ECO:0000256" key="5">
    <source>
        <dbReference type="ARBA" id="ARBA00022692"/>
    </source>
</evidence>
<feature type="transmembrane region" description="Helical" evidence="10">
    <location>
        <begin position="86"/>
        <end position="111"/>
    </location>
</feature>
<comment type="subcellular location">
    <subcellularLocation>
        <location evidence="1">Membrane</location>
        <topology evidence="1">Multi-pass membrane protein</topology>
    </subcellularLocation>
</comment>
<evidence type="ECO:0000256" key="3">
    <source>
        <dbReference type="ARBA" id="ARBA00022448"/>
    </source>
</evidence>
<gene>
    <name evidence="12" type="primary">TRK1_1</name>
    <name evidence="12" type="ORF">LTR97_008753</name>
</gene>
<comment type="similarity">
    <text evidence="2 10">Belongs to the TrkH potassium transport family.</text>
</comment>
<dbReference type="EMBL" id="JAVRQU010000014">
    <property type="protein sequence ID" value="KAK5695247.1"/>
    <property type="molecule type" value="Genomic_DNA"/>
</dbReference>
<sequence>MVFEGTLELAGKLVRLLNPKNWHKPHPNFITVHYCYIIGCALIGSILVYPAGGLDYVDALFFTAGASTQAGLNTVNTNELYLYQQIVIMLLACIANPIFINSTVVFVRLYWFEKRFQNMVKDAQSKRKMRSRTMSRSRTEMSDVDPSALEMGINGRNIRVLHESAVGNGMNGNDVKMSEADKRIADKLGLGEQSRSVSPTPESSNRGSNHSDEITTDEKDHAKFVTPPQSPVDTRRPSYLGLNPGLRREITFADELPTPRDPNPPDIPTVPERRDLDKHIRFLEQQQRTAKDKEGTLRIPGPRDFDRGDLPAEVDNGEHLTRPMTRDTDTDKPPMGEMEHARRESIGSNKEELNADDHPPRAITFNEPDHPVIRGRVHGARALDSVDEADAQESGFRHTLSRVKSNITHRHNRSQSGNGPHLASRHSLAKTFTSLTTARTRGSMEDPMPYLSWQATIGRNSAFLGLSEEQREELGGIEYRALKTLAKILVLYYVGFHVLGMTVFLPWILHTSGGYLKGSDVAANGHVGWRQVVKNAGTNPAWWGVWTSSSMFNDLGLTLTPDSMSSFNNAPLPLLVGSFLIIIGNTGFPCMLRFVIWGFSKFVPHGTGLWEELKFLLDHPRRCFTLLFPARATWWLFGILAGLNLLDLVLFIILDLNSDAVTSLPVGFRVLDGWFQSTSTRTAGFSCVNLALLHPAIQVSYMIMMYISVFPIAISVRRTNVYEEKSLGIWGGEEDAPNGNDEQSYVGQHLRRQLSFDLWYVFLGFFIICIVEGARLVDSNFEGGEYAFTMFSVLFEIVSAYGTVGLSLGYPTISASFSAEFHTLSKLVIIAMMIRGRHRGLPYALDRAILLPSDNKKKDAALDRTMTRRMSLRPGETWEDGELDESGLPKQHSTAQAMGMGAGGGETSPEGGMREFRRRRSSGLTHASGREGSGSAPMARGQRRRSFSVLAGGLLSAGPTIPRDYE</sequence>
<dbReference type="PANTHER" id="PTHR31064:SF30">
    <property type="entry name" value="HIGH-AFFINITY POTASSIUM TRANSPORT PROTEIN-RELATED"/>
    <property type="match status" value="1"/>
</dbReference>
<dbReference type="GO" id="GO:0005886">
    <property type="term" value="C:plasma membrane"/>
    <property type="evidence" value="ECO:0007669"/>
    <property type="project" value="InterPro"/>
</dbReference>
<dbReference type="Pfam" id="PF02386">
    <property type="entry name" value="TrkH"/>
    <property type="match status" value="1"/>
</dbReference>
<feature type="compositionally biased region" description="Polar residues" evidence="11">
    <location>
        <begin position="193"/>
        <end position="208"/>
    </location>
</feature>
<reference evidence="12" key="1">
    <citation type="submission" date="2023-08" db="EMBL/GenBank/DDBJ databases">
        <title>Black Yeasts Isolated from many extreme environments.</title>
        <authorList>
            <person name="Coleine C."/>
            <person name="Stajich J.E."/>
            <person name="Selbmann L."/>
        </authorList>
    </citation>
    <scope>NUCLEOTIDE SEQUENCE</scope>
    <source>
        <strain evidence="12">CCFEE 5810</strain>
    </source>
</reference>
<dbReference type="GO" id="GO:0030007">
    <property type="term" value="P:intracellular potassium ion homeostasis"/>
    <property type="evidence" value="ECO:0007669"/>
    <property type="project" value="UniProtKB-UniRule"/>
</dbReference>
<dbReference type="PANTHER" id="PTHR31064">
    <property type="entry name" value="POTASSIUM TRANSPORT PROTEIN DDB_G0292412-RELATED"/>
    <property type="match status" value="1"/>
</dbReference>
<feature type="transmembrane region" description="Helical" evidence="10">
    <location>
        <begin position="574"/>
        <end position="596"/>
    </location>
</feature>
<evidence type="ECO:0000256" key="7">
    <source>
        <dbReference type="ARBA" id="ARBA00022989"/>
    </source>
</evidence>
<feature type="transmembrane region" description="Helical" evidence="10">
    <location>
        <begin position="758"/>
        <end position="777"/>
    </location>
</feature>
<evidence type="ECO:0000256" key="8">
    <source>
        <dbReference type="ARBA" id="ARBA00023065"/>
    </source>
</evidence>
<name>A0AAN7W2G4_9PEZI</name>
<organism evidence="12 13">
    <name type="scientific">Elasticomyces elasticus</name>
    <dbReference type="NCBI Taxonomy" id="574655"/>
    <lineage>
        <taxon>Eukaryota</taxon>
        <taxon>Fungi</taxon>
        <taxon>Dikarya</taxon>
        <taxon>Ascomycota</taxon>
        <taxon>Pezizomycotina</taxon>
        <taxon>Dothideomycetes</taxon>
        <taxon>Dothideomycetidae</taxon>
        <taxon>Mycosphaerellales</taxon>
        <taxon>Teratosphaeriaceae</taxon>
        <taxon>Elasticomyces</taxon>
    </lineage>
</organism>
<dbReference type="InterPro" id="IPR051143">
    <property type="entry name" value="TrkH_K-transport"/>
</dbReference>
<feature type="transmembrane region" description="Helical" evidence="10">
    <location>
        <begin position="789"/>
        <end position="810"/>
    </location>
</feature>
<comment type="caution">
    <text evidence="12">The sequence shown here is derived from an EMBL/GenBank/DDBJ whole genome shotgun (WGS) entry which is preliminary data.</text>
</comment>
<keyword evidence="5 10" id="KW-0812">Transmembrane</keyword>
<accession>A0AAN7W2G4</accession>
<dbReference type="InterPro" id="IPR003445">
    <property type="entry name" value="Cat_transpt"/>
</dbReference>
<dbReference type="PIRSF" id="PIRSF002450">
    <property type="entry name" value="K+_transpter_TRK"/>
    <property type="match status" value="1"/>
</dbReference>